<keyword evidence="3 6" id="KW-1133">Transmembrane helix</keyword>
<proteinExistence type="inferred from homology"/>
<evidence type="ECO:0000256" key="5">
    <source>
        <dbReference type="RuleBase" id="RU000688"/>
    </source>
</evidence>
<feature type="transmembrane region" description="Helical" evidence="6">
    <location>
        <begin position="264"/>
        <end position="287"/>
    </location>
</feature>
<dbReference type="CDD" id="cd00637">
    <property type="entry name" value="7tm_classA_rhodopsin-like"/>
    <property type="match status" value="2"/>
</dbReference>
<evidence type="ECO:0000256" key="4">
    <source>
        <dbReference type="ARBA" id="ARBA00023136"/>
    </source>
</evidence>
<dbReference type="EMBL" id="CALNXI010000004">
    <property type="protein sequence ID" value="CAH3013940.1"/>
    <property type="molecule type" value="Genomic_DNA"/>
</dbReference>
<accession>A0ABN8LEG5</accession>
<sequence>MYVFTGSKSSQIAITTMQCFLVILNITGNSLVCVIIMKNQDMRTSINFLLLNLAVADMTAATFFLPQFIFLSSSAHPDGESGKILCRLVTGGTIAYIGGVASVVTLIAIAAERYYAVMHPLKNIGKLTDRKMKVIVTCSWIFGVIINSPTLMFGVYDKNEGDCIDVHPQEWMEKAYSVIWSLFTAILPVSFMITLYSRVAYTLWFKRAVHDGREISLQQGLLRVRKRVTLMVITVSVIFGVCWLADAISWILTSFSSHYASSDMSYIATSTLILFNSAINPIVYALVNQKFRAKIKSAVSCPYSVTRKLQLTDVRVGCNAEAFEHSPYLAAVIRIPENKISNARTLRHSPNSIDIVKTGHSPDNTKSIYQAVLMLLTQWLIHPVVLIFINIIFKPEDSHSTVLIVCQNNGYLPDRNISVKTIGIYQVVLTLRVRDKLRVRYAGQEATSLCNRPLPSSKNPHFQNEARYTTFLDILQISFPKSVVYLFRYVTSLSLCICVNKGSGLGRGVIRKMAYTESKRHLPGSINVVNTMADSPSSIDIVKTVGMIQPTVSMFLRQWHLPGSGINILKTVGIHLAVTGSVDNILFDLRNYSHHTKFNIIVKYGSSQIAITTLQCFLVILNIGGNSLVCAVIIKNQDMRTSINFLLMNLAVADMTAATFFLPQFIFLSSSAHPDGESGKILCRLVTGGTIAYIGAVASVATMVAIATERYYAVVHPYENIGKLTDRKMKLTVTCSWIFGVILNIPTLMFGVYDEKEGDCIDVHPQEWMEKAYSVIWSLFTAVLPVSFMITLYSRVAYTLWFKRAVHDGREISLQQGVLRVRKRVTLMVITVSVIFGVCWLADAISWILTSFSSHYASSDMSYIATSTLILFNSAINPIVYALVNQKFRAKIKSTVSCPCSVTRKLQLTDVRVGCQAEAFTHSPYLAAVIRIPENKISNARALSAECIAI</sequence>
<dbReference type="SUPFAM" id="SSF81321">
    <property type="entry name" value="Family A G protein-coupled receptor-like"/>
    <property type="match status" value="2"/>
</dbReference>
<feature type="transmembrane region" description="Helical" evidence="6">
    <location>
        <begin position="686"/>
        <end position="708"/>
    </location>
</feature>
<evidence type="ECO:0000259" key="7">
    <source>
        <dbReference type="PROSITE" id="PS50262"/>
    </source>
</evidence>
<evidence type="ECO:0000256" key="6">
    <source>
        <dbReference type="SAM" id="Phobius"/>
    </source>
</evidence>
<gene>
    <name evidence="8" type="ORF">PEVE_00028704</name>
</gene>
<dbReference type="Proteomes" id="UP001159427">
    <property type="component" value="Unassembled WGS sequence"/>
</dbReference>
<feature type="transmembrane region" description="Helical" evidence="6">
    <location>
        <begin position="861"/>
        <end position="884"/>
    </location>
</feature>
<feature type="transmembrane region" description="Helical" evidence="6">
    <location>
        <begin position="371"/>
        <end position="393"/>
    </location>
</feature>
<dbReference type="PRINTS" id="PR00237">
    <property type="entry name" value="GPCRRHODOPSN"/>
</dbReference>
<dbReference type="PROSITE" id="PS50262">
    <property type="entry name" value="G_PROTEIN_RECEP_F1_2"/>
    <property type="match status" value="2"/>
</dbReference>
<feature type="transmembrane region" description="Helical" evidence="6">
    <location>
        <begin position="228"/>
        <end position="252"/>
    </location>
</feature>
<feature type="domain" description="G-protein coupled receptors family 1 profile" evidence="7">
    <location>
        <begin position="28"/>
        <end position="284"/>
    </location>
</feature>
<evidence type="ECO:0000313" key="8">
    <source>
        <dbReference type="EMBL" id="CAH3013940.1"/>
    </source>
</evidence>
<evidence type="ECO:0000256" key="3">
    <source>
        <dbReference type="ARBA" id="ARBA00022989"/>
    </source>
</evidence>
<feature type="transmembrane region" description="Helical" evidence="6">
    <location>
        <begin position="132"/>
        <end position="156"/>
    </location>
</feature>
<feature type="transmembrane region" description="Helical" evidence="6">
    <location>
        <begin position="89"/>
        <end position="111"/>
    </location>
</feature>
<dbReference type="Gene3D" id="1.20.1070.10">
    <property type="entry name" value="Rhodopsin 7-helix transmembrane proteins"/>
    <property type="match status" value="2"/>
</dbReference>
<feature type="transmembrane region" description="Helical" evidence="6">
    <location>
        <begin position="773"/>
        <end position="794"/>
    </location>
</feature>
<reference evidence="8 9" key="1">
    <citation type="submission" date="2022-05" db="EMBL/GenBank/DDBJ databases">
        <authorList>
            <consortium name="Genoscope - CEA"/>
            <person name="William W."/>
        </authorList>
    </citation>
    <scope>NUCLEOTIDE SEQUENCE [LARGE SCALE GENOMIC DNA]</scope>
</reference>
<evidence type="ECO:0000313" key="9">
    <source>
        <dbReference type="Proteomes" id="UP001159427"/>
    </source>
</evidence>
<comment type="similarity">
    <text evidence="5">Belongs to the G-protein coupled receptor 1 family.</text>
</comment>
<feature type="transmembrane region" description="Helical" evidence="6">
    <location>
        <begin position="825"/>
        <end position="849"/>
    </location>
</feature>
<protein>
    <recommendedName>
        <fullName evidence="7">G-protein coupled receptors family 1 profile domain-containing protein</fullName>
    </recommendedName>
</protein>
<comment type="subcellular location">
    <subcellularLocation>
        <location evidence="1">Membrane</location>
    </subcellularLocation>
</comment>
<keyword evidence="5" id="KW-0675">Receptor</keyword>
<evidence type="ECO:0000256" key="1">
    <source>
        <dbReference type="ARBA" id="ARBA00004370"/>
    </source>
</evidence>
<comment type="caution">
    <text evidence="8">The sequence shown here is derived from an EMBL/GenBank/DDBJ whole genome shotgun (WGS) entry which is preliminary data.</text>
</comment>
<feature type="transmembrane region" description="Helical" evidence="6">
    <location>
        <begin position="12"/>
        <end position="36"/>
    </location>
</feature>
<keyword evidence="5" id="KW-0297">G-protein coupled receptor</keyword>
<dbReference type="Pfam" id="PF00001">
    <property type="entry name" value="7tm_1"/>
    <property type="match status" value="2"/>
</dbReference>
<feature type="transmembrane region" description="Helical" evidence="6">
    <location>
        <begin position="609"/>
        <end position="634"/>
    </location>
</feature>
<evidence type="ECO:0000256" key="2">
    <source>
        <dbReference type="ARBA" id="ARBA00022692"/>
    </source>
</evidence>
<organism evidence="8 9">
    <name type="scientific">Porites evermanni</name>
    <dbReference type="NCBI Taxonomy" id="104178"/>
    <lineage>
        <taxon>Eukaryota</taxon>
        <taxon>Metazoa</taxon>
        <taxon>Cnidaria</taxon>
        <taxon>Anthozoa</taxon>
        <taxon>Hexacorallia</taxon>
        <taxon>Scleractinia</taxon>
        <taxon>Fungiina</taxon>
        <taxon>Poritidae</taxon>
        <taxon>Porites</taxon>
    </lineage>
</organism>
<dbReference type="PANTHER" id="PTHR45698">
    <property type="entry name" value="TRACE AMINE-ASSOCIATED RECEPTOR 19N-RELATED"/>
    <property type="match status" value="1"/>
</dbReference>
<keyword evidence="5" id="KW-0807">Transducer</keyword>
<keyword evidence="9" id="KW-1185">Reference proteome</keyword>
<feature type="transmembrane region" description="Helical" evidence="6">
    <location>
        <begin position="646"/>
        <end position="666"/>
    </location>
</feature>
<feature type="domain" description="G-protein coupled receptors family 1 profile" evidence="7">
    <location>
        <begin position="625"/>
        <end position="881"/>
    </location>
</feature>
<dbReference type="PROSITE" id="PS00237">
    <property type="entry name" value="G_PROTEIN_RECEP_F1_1"/>
    <property type="match status" value="2"/>
</dbReference>
<dbReference type="PANTHER" id="PTHR45698:SF1">
    <property type="entry name" value="TRACE AMINE-ASSOCIATED RECEPTOR 13C-LIKE"/>
    <property type="match status" value="1"/>
</dbReference>
<keyword evidence="2 5" id="KW-0812">Transmembrane</keyword>
<feature type="transmembrane region" description="Helical" evidence="6">
    <location>
        <begin position="729"/>
        <end position="753"/>
    </location>
</feature>
<dbReference type="InterPro" id="IPR000276">
    <property type="entry name" value="GPCR_Rhodpsn"/>
</dbReference>
<keyword evidence="4 6" id="KW-0472">Membrane</keyword>
<name>A0ABN8LEG5_9CNID</name>
<dbReference type="InterPro" id="IPR017452">
    <property type="entry name" value="GPCR_Rhodpsn_7TM"/>
</dbReference>
<feature type="transmembrane region" description="Helical" evidence="6">
    <location>
        <begin position="176"/>
        <end position="197"/>
    </location>
</feature>
<feature type="transmembrane region" description="Helical" evidence="6">
    <location>
        <begin position="48"/>
        <end position="69"/>
    </location>
</feature>